<feature type="domain" description="Metallo-beta-lactamase" evidence="1">
    <location>
        <begin position="15"/>
        <end position="185"/>
    </location>
</feature>
<protein>
    <submittedName>
        <fullName evidence="2">Metallo-beta-lactamase domain protein</fullName>
    </submittedName>
</protein>
<dbReference type="Pfam" id="PF12706">
    <property type="entry name" value="Lactamase_B_2"/>
    <property type="match status" value="1"/>
</dbReference>
<dbReference type="eggNOG" id="COG1235">
    <property type="taxonomic scope" value="Bacteria"/>
</dbReference>
<organism evidence="2 3">
    <name type="scientific">Phascolarctobacterium succinatutens YIT 12067</name>
    <dbReference type="NCBI Taxonomy" id="626939"/>
    <lineage>
        <taxon>Bacteria</taxon>
        <taxon>Bacillati</taxon>
        <taxon>Bacillota</taxon>
        <taxon>Negativicutes</taxon>
        <taxon>Acidaminococcales</taxon>
        <taxon>Acidaminococcaceae</taxon>
        <taxon>Phascolarctobacterium</taxon>
    </lineage>
</organism>
<dbReference type="SUPFAM" id="SSF56281">
    <property type="entry name" value="Metallo-hydrolase/oxidoreductase"/>
    <property type="match status" value="1"/>
</dbReference>
<dbReference type="EMBL" id="AEVN01000006">
    <property type="protein sequence ID" value="EFY05807.1"/>
    <property type="molecule type" value="Genomic_DNA"/>
</dbReference>
<dbReference type="GeneID" id="78523420"/>
<evidence type="ECO:0000313" key="3">
    <source>
        <dbReference type="Proteomes" id="UP000004923"/>
    </source>
</evidence>
<dbReference type="HOGENOM" id="CLU_073253_0_0_9"/>
<keyword evidence="3" id="KW-1185">Reference proteome</keyword>
<gene>
    <name evidence="2" type="ORF">HMPREF9443_00130</name>
</gene>
<proteinExistence type="predicted"/>
<accession>E8LBC1</accession>
<dbReference type="PANTHER" id="PTHR47619">
    <property type="entry name" value="METALLO-HYDROLASE YYCJ-RELATED"/>
    <property type="match status" value="1"/>
</dbReference>
<dbReference type="SMART" id="SM00849">
    <property type="entry name" value="Lactamase_B"/>
    <property type="match status" value="1"/>
</dbReference>
<dbReference type="RefSeq" id="WP_009144528.1">
    <property type="nucleotide sequence ID" value="NZ_GL830848.1"/>
</dbReference>
<dbReference type="InterPro" id="IPR052533">
    <property type="entry name" value="WalJ/YycJ-like"/>
</dbReference>
<name>E8LBC1_9FIRM</name>
<dbReference type="InterPro" id="IPR001279">
    <property type="entry name" value="Metallo-B-lactamas"/>
</dbReference>
<evidence type="ECO:0000313" key="2">
    <source>
        <dbReference type="EMBL" id="EFY05807.1"/>
    </source>
</evidence>
<dbReference type="InterPro" id="IPR036866">
    <property type="entry name" value="RibonucZ/Hydroxyglut_hydro"/>
</dbReference>
<dbReference type="PANTHER" id="PTHR47619:SF1">
    <property type="entry name" value="EXODEOXYRIBONUCLEASE WALJ"/>
    <property type="match status" value="1"/>
</dbReference>
<dbReference type="AlphaFoldDB" id="E8LBC1"/>
<dbReference type="Gene3D" id="3.60.15.10">
    <property type="entry name" value="Ribonuclease Z/Hydroxyacylglutathione hydrolase-like"/>
    <property type="match status" value="1"/>
</dbReference>
<reference evidence="2 3" key="1">
    <citation type="submission" date="2011-01" db="EMBL/GenBank/DDBJ databases">
        <authorList>
            <person name="Weinstock G."/>
            <person name="Sodergren E."/>
            <person name="Clifton S."/>
            <person name="Fulton L."/>
            <person name="Fulton B."/>
            <person name="Courtney L."/>
            <person name="Fronick C."/>
            <person name="Harrison M."/>
            <person name="Strong C."/>
            <person name="Farmer C."/>
            <person name="Delahaunty K."/>
            <person name="Markovic C."/>
            <person name="Hall O."/>
            <person name="Minx P."/>
            <person name="Tomlinson C."/>
            <person name="Mitreva M."/>
            <person name="Hou S."/>
            <person name="Chen J."/>
            <person name="Wollam A."/>
            <person name="Pepin K.H."/>
            <person name="Johnson M."/>
            <person name="Bhonagiri V."/>
            <person name="Zhang X."/>
            <person name="Suruliraj S."/>
            <person name="Warren W."/>
            <person name="Chinwalla A."/>
            <person name="Mardis E.R."/>
            <person name="Wilson R.K."/>
        </authorList>
    </citation>
    <scope>NUCLEOTIDE SEQUENCE [LARGE SCALE GENOMIC DNA]</scope>
    <source>
        <strain evidence="2 3">YIT 12067</strain>
    </source>
</reference>
<comment type="caution">
    <text evidence="2">The sequence shown here is derived from an EMBL/GenBank/DDBJ whole genome shotgun (WGS) entry which is preliminary data.</text>
</comment>
<dbReference type="Proteomes" id="UP000004923">
    <property type="component" value="Unassembled WGS sequence"/>
</dbReference>
<evidence type="ECO:0000259" key="1">
    <source>
        <dbReference type="SMART" id="SM00849"/>
    </source>
</evidence>
<sequence length="271" mass="29987">MLNDFQIVMLASGSKGNAALISTAKQRFLVDIGISCRALTTRMKEIGVSVNELDGVFITHEHVDHVRGLATFLKNYQVPVYSSVLTWRAILAKDSSLVRQNCRLIDNNRLLCGDLEVQSFSIPHDAVDPHGYTFTSRSNGSKCTYLTDAGFVTDTIREAVAGSSALVLEANHDVEMLKNGPYPRHLKQRILSTLGHLSNDTAGHFLTELERLPEHIVLAHLSEHNNLPQLAQDTVQNILQDNNRLQETELFVAAQNRVVADSPLPAVLDLK</sequence>
<dbReference type="OrthoDB" id="9781189at2"/>